<feature type="region of interest" description="Disordered" evidence="1">
    <location>
        <begin position="39"/>
        <end position="67"/>
    </location>
</feature>
<sequence length="131" mass="14506">LPRHLITGGPSKGQIAHFQAITWASEEPSEPDLIIREPVGRVFDPQKGEISDRSTSASPRRDQREQYSVPRRNGCIYFQRVSRGRVLDQQGVWIIGVPAAGNPESQCKLFGSGLDNVNDSCDSFASKRRGI</sequence>
<reference evidence="2 3" key="1">
    <citation type="submission" date="2015-06" db="EMBL/GenBank/DDBJ databases">
        <title>Survival trade-offs in plant roots during colonization by closely related pathogenic and mutualistic fungi.</title>
        <authorList>
            <person name="Hacquard S."/>
            <person name="Kracher B."/>
            <person name="Hiruma K."/>
            <person name="Weinman A."/>
            <person name="Muench P."/>
            <person name="Garrido Oter R."/>
            <person name="Ver Loren van Themaat E."/>
            <person name="Dallerey J.-F."/>
            <person name="Damm U."/>
            <person name="Henrissat B."/>
            <person name="Lespinet O."/>
            <person name="Thon M."/>
            <person name="Kemen E."/>
            <person name="McHardy A.C."/>
            <person name="Schulze-Lefert P."/>
            <person name="O'Connell R.J."/>
        </authorList>
    </citation>
    <scope>NUCLEOTIDE SEQUENCE [LARGE SCALE GENOMIC DNA]</scope>
    <source>
        <strain evidence="2 3">0861</strain>
    </source>
</reference>
<keyword evidence="3" id="KW-1185">Reference proteome</keyword>
<dbReference type="AlphaFoldDB" id="A0A166STF0"/>
<dbReference type="EMBL" id="LFIV01000077">
    <property type="protein sequence ID" value="KZL71172.1"/>
    <property type="molecule type" value="Genomic_DNA"/>
</dbReference>
<comment type="caution">
    <text evidence="2">The sequence shown here is derived from an EMBL/GenBank/DDBJ whole genome shotgun (WGS) entry which is preliminary data.</text>
</comment>
<gene>
    <name evidence="2" type="ORF">CT0861_08447</name>
</gene>
<feature type="non-terminal residue" evidence="2">
    <location>
        <position position="1"/>
    </location>
</feature>
<dbReference type="Proteomes" id="UP000076552">
    <property type="component" value="Unassembled WGS sequence"/>
</dbReference>
<evidence type="ECO:0000256" key="1">
    <source>
        <dbReference type="SAM" id="MobiDB-lite"/>
    </source>
</evidence>
<name>A0A166STF0_9PEZI</name>
<protein>
    <submittedName>
        <fullName evidence="2">Thioesterase superfamily protein</fullName>
    </submittedName>
</protein>
<evidence type="ECO:0000313" key="2">
    <source>
        <dbReference type="EMBL" id="KZL71172.1"/>
    </source>
</evidence>
<organism evidence="2 3">
    <name type="scientific">Colletotrichum tofieldiae</name>
    <dbReference type="NCBI Taxonomy" id="708197"/>
    <lineage>
        <taxon>Eukaryota</taxon>
        <taxon>Fungi</taxon>
        <taxon>Dikarya</taxon>
        <taxon>Ascomycota</taxon>
        <taxon>Pezizomycotina</taxon>
        <taxon>Sordariomycetes</taxon>
        <taxon>Hypocreomycetidae</taxon>
        <taxon>Glomerellales</taxon>
        <taxon>Glomerellaceae</taxon>
        <taxon>Colletotrichum</taxon>
        <taxon>Colletotrichum spaethianum species complex</taxon>
    </lineage>
</organism>
<accession>A0A166STF0</accession>
<feature type="compositionally biased region" description="Basic and acidic residues" evidence="1">
    <location>
        <begin position="39"/>
        <end position="52"/>
    </location>
</feature>
<proteinExistence type="predicted"/>
<evidence type="ECO:0000313" key="3">
    <source>
        <dbReference type="Proteomes" id="UP000076552"/>
    </source>
</evidence>